<feature type="region of interest" description="Disordered" evidence="1">
    <location>
        <begin position="160"/>
        <end position="184"/>
    </location>
</feature>
<comment type="caution">
    <text evidence="3">The sequence shown here is derived from an EMBL/GenBank/DDBJ whole genome shotgun (WGS) entry which is preliminary data.</text>
</comment>
<dbReference type="Proteomes" id="UP000253426">
    <property type="component" value="Unassembled WGS sequence"/>
</dbReference>
<evidence type="ECO:0000313" key="3">
    <source>
        <dbReference type="EMBL" id="RBP42623.1"/>
    </source>
</evidence>
<feature type="signal peptide" evidence="2">
    <location>
        <begin position="1"/>
        <end position="35"/>
    </location>
</feature>
<keyword evidence="2" id="KW-0732">Signal</keyword>
<name>A0A366HLI8_9BACT</name>
<evidence type="ECO:0000256" key="1">
    <source>
        <dbReference type="SAM" id="MobiDB-lite"/>
    </source>
</evidence>
<dbReference type="EMBL" id="QNRR01000006">
    <property type="protein sequence ID" value="RBP42623.1"/>
    <property type="molecule type" value="Genomic_DNA"/>
</dbReference>
<evidence type="ECO:0000256" key="2">
    <source>
        <dbReference type="SAM" id="SignalP"/>
    </source>
</evidence>
<reference evidence="3 4" key="1">
    <citation type="submission" date="2018-06" db="EMBL/GenBank/DDBJ databases">
        <title>Genomic Encyclopedia of Type Strains, Phase IV (KMG-IV): sequencing the most valuable type-strain genomes for metagenomic binning, comparative biology and taxonomic classification.</title>
        <authorList>
            <person name="Goeker M."/>
        </authorList>
    </citation>
    <scope>NUCLEOTIDE SEQUENCE [LARGE SCALE GENOMIC DNA]</scope>
    <source>
        <strain evidence="3 4">DSM 25532</strain>
    </source>
</reference>
<dbReference type="AlphaFoldDB" id="A0A366HLI8"/>
<accession>A0A366HLI8</accession>
<protein>
    <submittedName>
        <fullName evidence="3">Uncharacterized protein</fullName>
    </submittedName>
</protein>
<feature type="chain" id="PRO_5016776329" evidence="2">
    <location>
        <begin position="36"/>
        <end position="184"/>
    </location>
</feature>
<gene>
    <name evidence="3" type="ORF">DES53_106332</name>
</gene>
<proteinExistence type="predicted"/>
<organism evidence="3 4">
    <name type="scientific">Roseimicrobium gellanilyticum</name>
    <dbReference type="NCBI Taxonomy" id="748857"/>
    <lineage>
        <taxon>Bacteria</taxon>
        <taxon>Pseudomonadati</taxon>
        <taxon>Verrucomicrobiota</taxon>
        <taxon>Verrucomicrobiia</taxon>
        <taxon>Verrucomicrobiales</taxon>
        <taxon>Verrucomicrobiaceae</taxon>
        <taxon>Roseimicrobium</taxon>
    </lineage>
</organism>
<sequence length="184" mass="19289">MAKPNTSLPTYKSMKNSIKHLITGALLIASTAALKADPREAEDVAYRMATSYVAKGFSMAPTDHSGVLGGGQAIRFLIPVTKGLDYVFLAGADQSALDVDVYVYDEVGNLILDDRRSTRLAGVQFRASYNGTAMVYLHMARADGLASYYVLVGRRGAAKGGSSTSVSDGAGLNPAPDAAVAPPK</sequence>
<evidence type="ECO:0000313" key="4">
    <source>
        <dbReference type="Proteomes" id="UP000253426"/>
    </source>
</evidence>
<keyword evidence="4" id="KW-1185">Reference proteome</keyword>